<evidence type="ECO:0000256" key="2">
    <source>
        <dbReference type="ARBA" id="ARBA00022989"/>
    </source>
</evidence>
<feature type="transmembrane region" description="Helical" evidence="4">
    <location>
        <begin position="14"/>
        <end position="31"/>
    </location>
</feature>
<evidence type="ECO:0000256" key="3">
    <source>
        <dbReference type="ARBA" id="ARBA00023136"/>
    </source>
</evidence>
<protein>
    <submittedName>
        <fullName evidence="5">WAT1-related protein</fullName>
    </submittedName>
</protein>
<feature type="transmembrane region" description="Helical" evidence="4">
    <location>
        <begin position="43"/>
        <end position="63"/>
    </location>
</feature>
<keyword evidence="6" id="KW-1185">Reference proteome</keyword>
<reference evidence="5" key="1">
    <citation type="submission" date="2018-05" db="EMBL/GenBank/DDBJ databases">
        <title>Draft genome of Mucuna pruriens seed.</title>
        <authorList>
            <person name="Nnadi N.E."/>
            <person name="Vos R."/>
            <person name="Hasami M.H."/>
            <person name="Devisetty U.K."/>
            <person name="Aguiy J.C."/>
        </authorList>
    </citation>
    <scope>NUCLEOTIDE SEQUENCE [LARGE SCALE GENOMIC DNA]</scope>
    <source>
        <strain evidence="5">JCA_2017</strain>
    </source>
</reference>
<keyword evidence="3 4" id="KW-0472">Membrane</keyword>
<comment type="caution">
    <text evidence="5">The sequence shown here is derived from an EMBL/GenBank/DDBJ whole genome shotgun (WGS) entry which is preliminary data.</text>
</comment>
<feature type="non-terminal residue" evidence="5">
    <location>
        <position position="1"/>
    </location>
</feature>
<dbReference type="GO" id="GO:0022857">
    <property type="term" value="F:transmembrane transporter activity"/>
    <property type="evidence" value="ECO:0007669"/>
    <property type="project" value="InterPro"/>
</dbReference>
<organism evidence="5 6">
    <name type="scientific">Mucuna pruriens</name>
    <name type="common">Velvet bean</name>
    <name type="synonym">Dolichos pruriens</name>
    <dbReference type="NCBI Taxonomy" id="157652"/>
    <lineage>
        <taxon>Eukaryota</taxon>
        <taxon>Viridiplantae</taxon>
        <taxon>Streptophyta</taxon>
        <taxon>Embryophyta</taxon>
        <taxon>Tracheophyta</taxon>
        <taxon>Spermatophyta</taxon>
        <taxon>Magnoliopsida</taxon>
        <taxon>eudicotyledons</taxon>
        <taxon>Gunneridae</taxon>
        <taxon>Pentapetalae</taxon>
        <taxon>rosids</taxon>
        <taxon>fabids</taxon>
        <taxon>Fabales</taxon>
        <taxon>Fabaceae</taxon>
        <taxon>Papilionoideae</taxon>
        <taxon>50 kb inversion clade</taxon>
        <taxon>NPAAA clade</taxon>
        <taxon>indigoferoid/millettioid clade</taxon>
        <taxon>Phaseoleae</taxon>
        <taxon>Mucuna</taxon>
    </lineage>
</organism>
<dbReference type="EMBL" id="QJKJ01014766">
    <property type="protein sequence ID" value="RDX63672.1"/>
    <property type="molecule type" value="Genomic_DNA"/>
</dbReference>
<keyword evidence="2 4" id="KW-1133">Transmembrane helix</keyword>
<evidence type="ECO:0000256" key="4">
    <source>
        <dbReference type="SAM" id="Phobius"/>
    </source>
</evidence>
<dbReference type="GO" id="GO:0016020">
    <property type="term" value="C:membrane"/>
    <property type="evidence" value="ECO:0007669"/>
    <property type="project" value="InterPro"/>
</dbReference>
<name>A0A371ECA9_MUCPR</name>
<dbReference type="STRING" id="157652.A0A371ECA9"/>
<dbReference type="OrthoDB" id="1728340at2759"/>
<accession>A0A371ECA9</accession>
<gene>
    <name evidence="5" type="ORF">CR513_57866</name>
</gene>
<sequence length="68" mass="7672">MKNVYNVMQGLKPVFLMVMVQIAFAGVNVFYKVAVNHGMSLRVLVAYRFVFATAFMLPLSLILESQTN</sequence>
<dbReference type="Proteomes" id="UP000257109">
    <property type="component" value="Unassembled WGS sequence"/>
</dbReference>
<dbReference type="PANTHER" id="PTHR31218">
    <property type="entry name" value="WAT1-RELATED PROTEIN"/>
    <property type="match status" value="1"/>
</dbReference>
<proteinExistence type="predicted"/>
<dbReference type="InterPro" id="IPR030184">
    <property type="entry name" value="WAT1-related"/>
</dbReference>
<evidence type="ECO:0000313" key="5">
    <source>
        <dbReference type="EMBL" id="RDX63672.1"/>
    </source>
</evidence>
<evidence type="ECO:0000256" key="1">
    <source>
        <dbReference type="ARBA" id="ARBA00022692"/>
    </source>
</evidence>
<dbReference type="AlphaFoldDB" id="A0A371ECA9"/>
<keyword evidence="1 4" id="KW-0812">Transmembrane</keyword>
<evidence type="ECO:0000313" key="6">
    <source>
        <dbReference type="Proteomes" id="UP000257109"/>
    </source>
</evidence>